<feature type="binding site" evidence="5">
    <location>
        <position position="15"/>
    </location>
    <ligand>
        <name>Mg(2+)</name>
        <dbReference type="ChEBI" id="CHEBI:18420"/>
    </ligand>
</feature>
<evidence type="ECO:0000259" key="6">
    <source>
        <dbReference type="Pfam" id="PF01850"/>
    </source>
</evidence>
<dbReference type="InterPro" id="IPR022907">
    <property type="entry name" value="VapC_family"/>
</dbReference>
<comment type="caution">
    <text evidence="7">The sequence shown here is derived from an EMBL/GenBank/DDBJ whole genome shotgun (WGS) entry which is preliminary data.</text>
</comment>
<keyword evidence="8" id="KW-1185">Reference proteome</keyword>
<feature type="binding site" evidence="5">
    <location>
        <position position="106"/>
    </location>
    <ligand>
        <name>Mg(2+)</name>
        <dbReference type="ChEBI" id="CHEBI:18420"/>
    </ligand>
</feature>
<dbReference type="Proteomes" id="UP000773614">
    <property type="component" value="Unassembled WGS sequence"/>
</dbReference>
<evidence type="ECO:0000256" key="4">
    <source>
        <dbReference type="ARBA" id="ARBA00022801"/>
    </source>
</evidence>
<evidence type="ECO:0000256" key="5">
    <source>
        <dbReference type="HAMAP-Rule" id="MF_00265"/>
    </source>
</evidence>
<dbReference type="GO" id="GO:0004540">
    <property type="term" value="F:RNA nuclease activity"/>
    <property type="evidence" value="ECO:0007669"/>
    <property type="project" value="InterPro"/>
</dbReference>
<dbReference type="SUPFAM" id="SSF88723">
    <property type="entry name" value="PIN domain-like"/>
    <property type="match status" value="1"/>
</dbReference>
<dbReference type="EC" id="3.1.-.-" evidence="5"/>
<comment type="function">
    <text evidence="5">Toxic component of a toxin-antitoxin (TA) system. An RNase.</text>
</comment>
<comment type="cofactor">
    <cofactor evidence="5">
        <name>Mg(2+)</name>
        <dbReference type="ChEBI" id="CHEBI:18420"/>
    </cofactor>
</comment>
<evidence type="ECO:0000256" key="3">
    <source>
        <dbReference type="ARBA" id="ARBA00022723"/>
    </source>
</evidence>
<dbReference type="HAMAP" id="MF_00265">
    <property type="entry name" value="VapC_Nob1"/>
    <property type="match status" value="1"/>
</dbReference>
<dbReference type="InterPro" id="IPR029060">
    <property type="entry name" value="PIN-like_dom_sf"/>
</dbReference>
<gene>
    <name evidence="5" type="primary">vapC</name>
    <name evidence="7" type="ORF">E4O86_20385</name>
</gene>
<dbReference type="GO" id="GO:0000287">
    <property type="term" value="F:magnesium ion binding"/>
    <property type="evidence" value="ECO:0007669"/>
    <property type="project" value="UniProtKB-UniRule"/>
</dbReference>
<keyword evidence="1 5" id="KW-1277">Toxin-antitoxin system</keyword>
<feature type="domain" description="PIN" evidence="6">
    <location>
        <begin position="12"/>
        <end position="129"/>
    </location>
</feature>
<dbReference type="GO" id="GO:0090729">
    <property type="term" value="F:toxin activity"/>
    <property type="evidence" value="ECO:0007669"/>
    <property type="project" value="UniProtKB-KW"/>
</dbReference>
<dbReference type="GO" id="GO:0016787">
    <property type="term" value="F:hydrolase activity"/>
    <property type="evidence" value="ECO:0007669"/>
    <property type="project" value="UniProtKB-KW"/>
</dbReference>
<keyword evidence="3 5" id="KW-0479">Metal-binding</keyword>
<dbReference type="CDD" id="cd09854">
    <property type="entry name" value="PIN_VapC-like"/>
    <property type="match status" value="1"/>
</dbReference>
<evidence type="ECO:0000313" key="8">
    <source>
        <dbReference type="Proteomes" id="UP000773614"/>
    </source>
</evidence>
<name>A0A964T7R7_9HYPH</name>
<sequence length="149" mass="16625">MGCVSSATTRHIYLDANVFIRFLEAEEKPLLSMFARAAEGALALHTSELTLAEVLVKPFRDRDFRLAEAYRELVKSSDLLALMAIDRTLLEESAMLRSWTGNKLADSIHVATAKRCGCAIFLSEDARLKLPDGMLRMTPSELEGRVLRP</sequence>
<dbReference type="AlphaFoldDB" id="A0A964T7R7"/>
<comment type="similarity">
    <text evidence="5">Belongs to the PINc/VapC protein family.</text>
</comment>
<keyword evidence="4 5" id="KW-0378">Hydrolase</keyword>
<proteinExistence type="inferred from homology"/>
<dbReference type="InterPro" id="IPR002716">
    <property type="entry name" value="PIN_dom"/>
</dbReference>
<evidence type="ECO:0000256" key="2">
    <source>
        <dbReference type="ARBA" id="ARBA00022722"/>
    </source>
</evidence>
<keyword evidence="5" id="KW-0800">Toxin</keyword>
<dbReference type="EMBL" id="SPKJ01000118">
    <property type="protein sequence ID" value="MYZ50068.1"/>
    <property type="molecule type" value="Genomic_DNA"/>
</dbReference>
<keyword evidence="2 5" id="KW-0540">Nuclease</keyword>
<organism evidence="7 8">
    <name type="scientific">Propylenella binzhouense</name>
    <dbReference type="NCBI Taxonomy" id="2555902"/>
    <lineage>
        <taxon>Bacteria</taxon>
        <taxon>Pseudomonadati</taxon>
        <taxon>Pseudomonadota</taxon>
        <taxon>Alphaproteobacteria</taxon>
        <taxon>Hyphomicrobiales</taxon>
        <taxon>Propylenellaceae</taxon>
        <taxon>Propylenella</taxon>
    </lineage>
</organism>
<keyword evidence="5" id="KW-0460">Magnesium</keyword>
<evidence type="ECO:0000256" key="1">
    <source>
        <dbReference type="ARBA" id="ARBA00022649"/>
    </source>
</evidence>
<dbReference type="Gene3D" id="3.40.50.1010">
    <property type="entry name" value="5'-nuclease"/>
    <property type="match status" value="1"/>
</dbReference>
<protein>
    <recommendedName>
        <fullName evidence="5">Ribonuclease VapC</fullName>
        <shortName evidence="5">RNase VapC</shortName>
        <ecNumber evidence="5">3.1.-.-</ecNumber>
    </recommendedName>
    <alternativeName>
        <fullName evidence="5">Toxin VapC</fullName>
    </alternativeName>
</protein>
<evidence type="ECO:0000313" key="7">
    <source>
        <dbReference type="EMBL" id="MYZ50068.1"/>
    </source>
</evidence>
<accession>A0A964T7R7</accession>
<reference evidence="7" key="1">
    <citation type="submission" date="2019-03" db="EMBL/GenBank/DDBJ databases">
        <title>Afifella sp. nov., isolated from activated sludge.</title>
        <authorList>
            <person name="Li Q."/>
            <person name="Liu Y."/>
        </authorList>
    </citation>
    <scope>NUCLEOTIDE SEQUENCE</scope>
    <source>
        <strain evidence="7">L72</strain>
    </source>
</reference>
<dbReference type="Pfam" id="PF01850">
    <property type="entry name" value="PIN"/>
    <property type="match status" value="1"/>
</dbReference>